<keyword evidence="3 4" id="KW-0560">Oxidoreductase</keyword>
<dbReference type="Proteomes" id="UP001528912">
    <property type="component" value="Unassembled WGS sequence"/>
</dbReference>
<evidence type="ECO:0000256" key="3">
    <source>
        <dbReference type="ARBA" id="ARBA00023002"/>
    </source>
</evidence>
<evidence type="ECO:0000256" key="1">
    <source>
        <dbReference type="ARBA" id="ARBA00004953"/>
    </source>
</evidence>
<dbReference type="RefSeq" id="WP_277191916.1">
    <property type="nucleotide sequence ID" value="NZ_JAROAV010000028.1"/>
</dbReference>
<dbReference type="PANTHER" id="PTHR36925:SF1">
    <property type="entry name" value="COBALT-PRECORRIN-6A REDUCTASE"/>
    <property type="match status" value="1"/>
</dbReference>
<proteinExistence type="predicted"/>
<protein>
    <submittedName>
        <fullName evidence="4">Cobalt-precorrin-6A reductase</fullName>
        <ecNumber evidence="4">1.3.1.106</ecNumber>
    </submittedName>
</protein>
<gene>
    <name evidence="4" type="ORF">P4R38_09220</name>
</gene>
<dbReference type="NCBIfam" id="TIGR00715">
    <property type="entry name" value="precor6x_red"/>
    <property type="match status" value="1"/>
</dbReference>
<dbReference type="InterPro" id="IPR003723">
    <property type="entry name" value="Precorrin-6x_reduct"/>
</dbReference>
<comment type="caution">
    <text evidence="4">The sequence shown here is derived from an EMBL/GenBank/DDBJ whole genome shotgun (WGS) entry which is preliminary data.</text>
</comment>
<dbReference type="PANTHER" id="PTHR36925">
    <property type="entry name" value="COBALT-PRECORRIN-6A REDUCTASE"/>
    <property type="match status" value="1"/>
</dbReference>
<dbReference type="PROSITE" id="PS51014">
    <property type="entry name" value="COBK_CBIJ"/>
    <property type="match status" value="1"/>
</dbReference>
<dbReference type="EMBL" id="JAROAV010000028">
    <property type="protein sequence ID" value="MDF8264422.1"/>
    <property type="molecule type" value="Genomic_DNA"/>
</dbReference>
<dbReference type="Pfam" id="PF02571">
    <property type="entry name" value="CbiJ"/>
    <property type="match status" value="1"/>
</dbReference>
<evidence type="ECO:0000256" key="2">
    <source>
        <dbReference type="ARBA" id="ARBA00022573"/>
    </source>
</evidence>
<name>A0ABT6C7Z0_9MICO</name>
<accession>A0ABT6C7Z0</accession>
<evidence type="ECO:0000313" key="4">
    <source>
        <dbReference type="EMBL" id="MDF8264422.1"/>
    </source>
</evidence>
<reference evidence="4 5" key="1">
    <citation type="submission" date="2023-03" db="EMBL/GenBank/DDBJ databases">
        <title>YIM 133296 draft genome.</title>
        <authorList>
            <person name="Xiong L."/>
        </authorList>
    </citation>
    <scope>NUCLEOTIDE SEQUENCE [LARGE SCALE GENOMIC DNA]</scope>
    <source>
        <strain evidence="4 5">YIM 133296</strain>
    </source>
</reference>
<sequence>MTVLLLGGTGEARDLARLLVARDIDVVSSLAGAVQAPRLPEGVTRVGGFGGVDGLSRYLLTQHISAVVDATHPFAARISANAVVACRQVGVRLLRVARRGWTDHPAAAGWHWVDDHVAAGAAAARLGRRVLLTTGRQHLTDFLPSLRQHDVLARVVDDPAIALPTGWRVIRSRGPFHLDGERELLQRNQIDVLVTKDSGGSHTEPKLDAARDLGVPVVVVRRPAWPGGDDVPVVASSDAALDWVLSEGGPA</sequence>
<dbReference type="EC" id="1.3.1.106" evidence="4"/>
<keyword evidence="5" id="KW-1185">Reference proteome</keyword>
<keyword evidence="2" id="KW-0169">Cobalamin biosynthesis</keyword>
<dbReference type="NCBIfam" id="NF005968">
    <property type="entry name" value="PRK08057.1-2"/>
    <property type="match status" value="1"/>
</dbReference>
<comment type="pathway">
    <text evidence="1">Cofactor biosynthesis; adenosylcobalamin biosynthesis.</text>
</comment>
<organism evidence="4 5">
    <name type="scientific">Luteipulveratus flavus</name>
    <dbReference type="NCBI Taxonomy" id="3031728"/>
    <lineage>
        <taxon>Bacteria</taxon>
        <taxon>Bacillati</taxon>
        <taxon>Actinomycetota</taxon>
        <taxon>Actinomycetes</taxon>
        <taxon>Micrococcales</taxon>
        <taxon>Dermacoccaceae</taxon>
        <taxon>Luteipulveratus</taxon>
    </lineage>
</organism>
<dbReference type="GO" id="GO:0016491">
    <property type="term" value="F:oxidoreductase activity"/>
    <property type="evidence" value="ECO:0007669"/>
    <property type="project" value="UniProtKB-KW"/>
</dbReference>
<evidence type="ECO:0000313" key="5">
    <source>
        <dbReference type="Proteomes" id="UP001528912"/>
    </source>
</evidence>